<protein>
    <submittedName>
        <fullName evidence="6">RNA polymerase sigma factor</fullName>
    </submittedName>
</protein>
<keyword evidence="2" id="KW-0805">Transcription regulation</keyword>
<organism evidence="6 7">
    <name type="scientific">Microbacterium laevaniformans</name>
    <dbReference type="NCBI Taxonomy" id="36807"/>
    <lineage>
        <taxon>Bacteria</taxon>
        <taxon>Bacillati</taxon>
        <taxon>Actinomycetota</taxon>
        <taxon>Actinomycetes</taxon>
        <taxon>Micrococcales</taxon>
        <taxon>Microbacteriaceae</taxon>
        <taxon>Microbacterium</taxon>
    </lineage>
</organism>
<dbReference type="Proteomes" id="UP000075357">
    <property type="component" value="Unassembled WGS sequence"/>
</dbReference>
<reference evidence="6 7" key="1">
    <citation type="submission" date="2016-01" db="EMBL/GenBank/DDBJ databases">
        <title>Draft genome sequences of Microbacterium laevaniformans LCDC 91-0039 and the type strain of Microbacterium hominis LCDC 84-209.</title>
        <authorList>
            <person name="Bernier A.-M."/>
            <person name="Bernard K."/>
        </authorList>
    </citation>
    <scope>NUCLEOTIDE SEQUENCE [LARGE SCALE GENOMIC DNA]</scope>
    <source>
        <strain evidence="6 7">LCDC 91-0039</strain>
    </source>
</reference>
<dbReference type="InterPro" id="IPR013324">
    <property type="entry name" value="RNA_pol_sigma_r3/r4-like"/>
</dbReference>
<dbReference type="PATRIC" id="fig|36807.3.peg.49"/>
<evidence type="ECO:0000313" key="7">
    <source>
        <dbReference type="Proteomes" id="UP000075357"/>
    </source>
</evidence>
<comment type="caution">
    <text evidence="6">The sequence shown here is derived from an EMBL/GenBank/DDBJ whole genome shotgun (WGS) entry which is preliminary data.</text>
</comment>
<dbReference type="Pfam" id="PF08281">
    <property type="entry name" value="Sigma70_r4_2"/>
    <property type="match status" value="1"/>
</dbReference>
<keyword evidence="7" id="KW-1185">Reference proteome</keyword>
<sequence>MIRRKYAGWSLQDRDDLLQIVMIKYFAKFGRERLPDDDQGYPVVPVGWLKTVVGNAGTDLFRHARARPADPTDFQGAAAASLEALMAAAAPQSSLASGLAHQLDVQAVLKPALGQLAVAYPADVELIFWRYFEDRDVDEIAAKLGKSTDAVKKALQRAVTRLRNIATSEL</sequence>
<proteinExistence type="inferred from homology"/>
<evidence type="ECO:0000259" key="5">
    <source>
        <dbReference type="Pfam" id="PF08281"/>
    </source>
</evidence>
<dbReference type="GO" id="GO:0003677">
    <property type="term" value="F:DNA binding"/>
    <property type="evidence" value="ECO:0007669"/>
    <property type="project" value="InterPro"/>
</dbReference>
<feature type="domain" description="RNA polymerase sigma factor 70 region 4 type 2" evidence="5">
    <location>
        <begin position="126"/>
        <end position="162"/>
    </location>
</feature>
<evidence type="ECO:0000256" key="1">
    <source>
        <dbReference type="ARBA" id="ARBA00010641"/>
    </source>
</evidence>
<dbReference type="Gene3D" id="1.10.10.10">
    <property type="entry name" value="Winged helix-like DNA-binding domain superfamily/Winged helix DNA-binding domain"/>
    <property type="match status" value="1"/>
</dbReference>
<dbReference type="SUPFAM" id="SSF88659">
    <property type="entry name" value="Sigma3 and sigma4 domains of RNA polymerase sigma factors"/>
    <property type="match status" value="1"/>
</dbReference>
<dbReference type="EMBL" id="LRAD01000004">
    <property type="protein sequence ID" value="KXZ61841.1"/>
    <property type="molecule type" value="Genomic_DNA"/>
</dbReference>
<comment type="similarity">
    <text evidence="1">Belongs to the sigma-70 factor family. ECF subfamily.</text>
</comment>
<evidence type="ECO:0000256" key="2">
    <source>
        <dbReference type="ARBA" id="ARBA00023015"/>
    </source>
</evidence>
<evidence type="ECO:0000313" key="6">
    <source>
        <dbReference type="EMBL" id="KXZ61841.1"/>
    </source>
</evidence>
<gene>
    <name evidence="6" type="ORF">Mlaev_00048</name>
</gene>
<dbReference type="GO" id="GO:0006352">
    <property type="term" value="P:DNA-templated transcription initiation"/>
    <property type="evidence" value="ECO:0007669"/>
    <property type="project" value="InterPro"/>
</dbReference>
<keyword evidence="4" id="KW-0804">Transcription</keyword>
<dbReference type="GO" id="GO:0016987">
    <property type="term" value="F:sigma factor activity"/>
    <property type="evidence" value="ECO:0007669"/>
    <property type="project" value="UniProtKB-KW"/>
</dbReference>
<evidence type="ECO:0000256" key="3">
    <source>
        <dbReference type="ARBA" id="ARBA00023082"/>
    </source>
</evidence>
<accession>A0A150HIE5</accession>
<dbReference type="AlphaFoldDB" id="A0A150HIE5"/>
<evidence type="ECO:0000256" key="4">
    <source>
        <dbReference type="ARBA" id="ARBA00023163"/>
    </source>
</evidence>
<dbReference type="InterPro" id="IPR036388">
    <property type="entry name" value="WH-like_DNA-bd_sf"/>
</dbReference>
<dbReference type="InterPro" id="IPR013249">
    <property type="entry name" value="RNA_pol_sigma70_r4_t2"/>
</dbReference>
<name>A0A150HIE5_9MICO</name>
<keyword evidence="3" id="KW-0731">Sigma factor</keyword>